<feature type="domain" description="UPAR/Ly6" evidence="7">
    <location>
        <begin position="25"/>
        <end position="111"/>
    </location>
</feature>
<dbReference type="InterPro" id="IPR018363">
    <property type="entry name" value="CD59_antigen_CS"/>
</dbReference>
<dbReference type="SUPFAM" id="SSF57302">
    <property type="entry name" value="Snake toxin-like"/>
    <property type="match status" value="1"/>
</dbReference>
<evidence type="ECO:0000256" key="3">
    <source>
        <dbReference type="ARBA" id="ARBA00022729"/>
    </source>
</evidence>
<keyword evidence="5" id="KW-0325">Glycoprotein</keyword>
<dbReference type="Proteomes" id="UP000694863">
    <property type="component" value="Unplaced"/>
</dbReference>
<reference evidence="9" key="1">
    <citation type="submission" date="2025-08" db="UniProtKB">
        <authorList>
            <consortium name="RefSeq"/>
        </authorList>
    </citation>
    <scope>IDENTIFICATION</scope>
</reference>
<feature type="chain" id="PRO_5046136185" evidence="6">
    <location>
        <begin position="25"/>
        <end position="130"/>
    </location>
</feature>
<dbReference type="PANTHER" id="PTHR16982:SF2">
    <property type="entry name" value="LYMPHOCYTE ANTIGEN 6D"/>
    <property type="match status" value="1"/>
</dbReference>
<evidence type="ECO:0000259" key="7">
    <source>
        <dbReference type="SMART" id="SM00134"/>
    </source>
</evidence>
<sequence length="130" mass="13486">MTPMMKLALLLFAVLAVVIGPARALQCHVCESSSNCKEAQSCPSSARYCRTVVTVETLSGNLVKKDCADHCQPSLSQQGQVSSGSSTTMCCQGNLCNSRSTSKAAPRATRTALALPLALGLLALGLAPCL</sequence>
<dbReference type="Gene3D" id="2.10.60.10">
    <property type="entry name" value="CD59"/>
    <property type="match status" value="1"/>
</dbReference>
<evidence type="ECO:0000313" key="8">
    <source>
        <dbReference type="Proteomes" id="UP000694863"/>
    </source>
</evidence>
<keyword evidence="3 6" id="KW-0732">Signal</keyword>
<keyword evidence="2" id="KW-1003">Cell membrane</keyword>
<gene>
    <name evidence="9" type="primary">LY6D</name>
</gene>
<dbReference type="InterPro" id="IPR016054">
    <property type="entry name" value="LY6_UPA_recep-like"/>
</dbReference>
<evidence type="ECO:0000256" key="4">
    <source>
        <dbReference type="ARBA" id="ARBA00023136"/>
    </source>
</evidence>
<dbReference type="InterPro" id="IPR042339">
    <property type="entry name" value="Ly6D"/>
</dbReference>
<evidence type="ECO:0000256" key="2">
    <source>
        <dbReference type="ARBA" id="ARBA00022475"/>
    </source>
</evidence>
<dbReference type="InterPro" id="IPR045860">
    <property type="entry name" value="Snake_toxin-like_sf"/>
</dbReference>
<dbReference type="Pfam" id="PF00087">
    <property type="entry name" value="Toxin_TOLIP"/>
    <property type="match status" value="1"/>
</dbReference>
<keyword evidence="4" id="KW-0472">Membrane</keyword>
<evidence type="ECO:0000256" key="6">
    <source>
        <dbReference type="SAM" id="SignalP"/>
    </source>
</evidence>
<evidence type="ECO:0000256" key="5">
    <source>
        <dbReference type="ARBA" id="ARBA00023180"/>
    </source>
</evidence>
<evidence type="ECO:0000313" key="9">
    <source>
        <dbReference type="RefSeq" id="XP_004697683.2"/>
    </source>
</evidence>
<dbReference type="PANTHER" id="PTHR16982">
    <property type="entry name" value="LYMPHOCYTE ANTIGEN 6D"/>
    <property type="match status" value="1"/>
</dbReference>
<dbReference type="InterPro" id="IPR035076">
    <property type="entry name" value="Toxin/TOLIP"/>
</dbReference>
<keyword evidence="8" id="KW-1185">Reference proteome</keyword>
<protein>
    <submittedName>
        <fullName evidence="9">Lymphocyte antigen 6D</fullName>
    </submittedName>
</protein>
<proteinExistence type="predicted"/>
<dbReference type="CDD" id="cd23542">
    <property type="entry name" value="TFP_LU_ECD_Ly6D"/>
    <property type="match status" value="1"/>
</dbReference>
<dbReference type="GeneID" id="101638013"/>
<feature type="signal peptide" evidence="6">
    <location>
        <begin position="1"/>
        <end position="24"/>
    </location>
</feature>
<accession>A0ABM0IDP6</accession>
<comment type="subcellular location">
    <subcellularLocation>
        <location evidence="1">Cell membrane</location>
    </subcellularLocation>
</comment>
<name>A0ABM0IDP6_ECHTE</name>
<evidence type="ECO:0000256" key="1">
    <source>
        <dbReference type="ARBA" id="ARBA00004236"/>
    </source>
</evidence>
<dbReference type="RefSeq" id="XP_004697683.2">
    <property type="nucleotide sequence ID" value="XM_004697626.2"/>
</dbReference>
<organism evidence="8 9">
    <name type="scientific">Echinops telfairi</name>
    <name type="common">Lesser hedgehog tenrec</name>
    <dbReference type="NCBI Taxonomy" id="9371"/>
    <lineage>
        <taxon>Eukaryota</taxon>
        <taxon>Metazoa</taxon>
        <taxon>Chordata</taxon>
        <taxon>Craniata</taxon>
        <taxon>Vertebrata</taxon>
        <taxon>Euteleostomi</taxon>
        <taxon>Mammalia</taxon>
        <taxon>Eutheria</taxon>
        <taxon>Afrotheria</taxon>
        <taxon>Tenrecidae</taxon>
        <taxon>Tenrecinae</taxon>
        <taxon>Echinops</taxon>
    </lineage>
</organism>
<dbReference type="SMART" id="SM00134">
    <property type="entry name" value="LU"/>
    <property type="match status" value="1"/>
</dbReference>
<dbReference type="PROSITE" id="PS00983">
    <property type="entry name" value="LY6_UPAR"/>
    <property type="match status" value="1"/>
</dbReference>